<evidence type="ECO:0000256" key="3">
    <source>
        <dbReference type="ARBA" id="ARBA00022692"/>
    </source>
</evidence>
<accession>A0AAE0A4J7</accession>
<comment type="caution">
    <text evidence="8">The sequence shown here is derived from an EMBL/GenBank/DDBJ whole genome shotgun (WGS) entry which is preliminary data.</text>
</comment>
<feature type="transmembrane region" description="Helical" evidence="7">
    <location>
        <begin position="103"/>
        <end position="123"/>
    </location>
</feature>
<evidence type="ECO:0000256" key="5">
    <source>
        <dbReference type="ARBA" id="ARBA00023136"/>
    </source>
</evidence>
<dbReference type="EMBL" id="JANJYJ010000007">
    <property type="protein sequence ID" value="KAK3200360.1"/>
    <property type="molecule type" value="Genomic_DNA"/>
</dbReference>
<dbReference type="GO" id="GO:0010256">
    <property type="term" value="P:endomembrane system organization"/>
    <property type="evidence" value="ECO:0007669"/>
    <property type="project" value="TreeGrafter"/>
</dbReference>
<dbReference type="GO" id="GO:0016020">
    <property type="term" value="C:membrane"/>
    <property type="evidence" value="ECO:0007669"/>
    <property type="project" value="UniProtKB-SubCell"/>
</dbReference>
<keyword evidence="9" id="KW-1185">Reference proteome</keyword>
<evidence type="ECO:0000256" key="4">
    <source>
        <dbReference type="ARBA" id="ARBA00022989"/>
    </source>
</evidence>
<sequence>MKSVLQRKKTNGKLCYGIATLKGLYIFNGDDYFNNNDKVPNKKEEGNQAQRMEEGDSDDDVNNNDKIPNEKEEGDQAQPIKEGGVDDEKKNPLAKYRIKPTDFIHAFCSWLVFVVYAMCSSDVMRCFYPHPSDNVNVLIMNLPLAVGGAVSFIFMLFPTNRRGIGYADKGTEKKS</sequence>
<evidence type="ECO:0000256" key="2">
    <source>
        <dbReference type="ARBA" id="ARBA00008707"/>
    </source>
</evidence>
<keyword evidence="3 7" id="KW-0812">Transmembrane</keyword>
<feature type="transmembrane region" description="Helical" evidence="7">
    <location>
        <begin position="135"/>
        <end position="157"/>
    </location>
</feature>
<dbReference type="GO" id="GO:0005737">
    <property type="term" value="C:cytoplasm"/>
    <property type="evidence" value="ECO:0007669"/>
    <property type="project" value="UniProtKB-ARBA"/>
</dbReference>
<name>A0AAE0A4J7_9ROSI</name>
<reference evidence="8" key="1">
    <citation type="journal article" date="2023" name="Plant J.">
        <title>Genome sequences and population genomics provide insights into the demographic history, inbreeding, and mutation load of two 'living fossil' tree species of Dipteronia.</title>
        <authorList>
            <person name="Feng Y."/>
            <person name="Comes H.P."/>
            <person name="Chen J."/>
            <person name="Zhu S."/>
            <person name="Lu R."/>
            <person name="Zhang X."/>
            <person name="Li P."/>
            <person name="Qiu J."/>
            <person name="Olsen K.M."/>
            <person name="Qiu Y."/>
        </authorList>
    </citation>
    <scope>NUCLEOTIDE SEQUENCE</scope>
    <source>
        <strain evidence="8">NBL</strain>
    </source>
</reference>
<dbReference type="InterPro" id="IPR007770">
    <property type="entry name" value="DMP"/>
</dbReference>
<keyword evidence="4 7" id="KW-1133">Transmembrane helix</keyword>
<evidence type="ECO:0000256" key="1">
    <source>
        <dbReference type="ARBA" id="ARBA00004141"/>
    </source>
</evidence>
<evidence type="ECO:0000313" key="8">
    <source>
        <dbReference type="EMBL" id="KAK3200360.1"/>
    </source>
</evidence>
<dbReference type="AlphaFoldDB" id="A0AAE0A4J7"/>
<feature type="region of interest" description="Disordered" evidence="6">
    <location>
        <begin position="36"/>
        <end position="89"/>
    </location>
</feature>
<comment type="similarity">
    <text evidence="2">Belongs to the plant DMP1 protein family.</text>
</comment>
<dbReference type="PANTHER" id="PTHR31621">
    <property type="entry name" value="PROTEIN DMP3"/>
    <property type="match status" value="1"/>
</dbReference>
<proteinExistence type="inferred from homology"/>
<protein>
    <submittedName>
        <fullName evidence="8">Uncharacterized protein</fullName>
    </submittedName>
</protein>
<evidence type="ECO:0000256" key="7">
    <source>
        <dbReference type="SAM" id="Phobius"/>
    </source>
</evidence>
<comment type="subcellular location">
    <subcellularLocation>
        <location evidence="1">Membrane</location>
        <topology evidence="1">Multi-pass membrane protein</topology>
    </subcellularLocation>
</comment>
<dbReference type="Pfam" id="PF05078">
    <property type="entry name" value="DUF679"/>
    <property type="match status" value="1"/>
</dbReference>
<keyword evidence="5 7" id="KW-0472">Membrane</keyword>
<dbReference type="PANTHER" id="PTHR31621:SF5">
    <property type="entry name" value="PROTEIN DMP10"/>
    <property type="match status" value="1"/>
</dbReference>
<gene>
    <name evidence="8" type="ORF">Dsin_023775</name>
</gene>
<evidence type="ECO:0000313" key="9">
    <source>
        <dbReference type="Proteomes" id="UP001281410"/>
    </source>
</evidence>
<dbReference type="Proteomes" id="UP001281410">
    <property type="component" value="Unassembled WGS sequence"/>
</dbReference>
<evidence type="ECO:0000256" key="6">
    <source>
        <dbReference type="SAM" id="MobiDB-lite"/>
    </source>
</evidence>
<organism evidence="8 9">
    <name type="scientific">Dipteronia sinensis</name>
    <dbReference type="NCBI Taxonomy" id="43782"/>
    <lineage>
        <taxon>Eukaryota</taxon>
        <taxon>Viridiplantae</taxon>
        <taxon>Streptophyta</taxon>
        <taxon>Embryophyta</taxon>
        <taxon>Tracheophyta</taxon>
        <taxon>Spermatophyta</taxon>
        <taxon>Magnoliopsida</taxon>
        <taxon>eudicotyledons</taxon>
        <taxon>Gunneridae</taxon>
        <taxon>Pentapetalae</taxon>
        <taxon>rosids</taxon>
        <taxon>malvids</taxon>
        <taxon>Sapindales</taxon>
        <taxon>Sapindaceae</taxon>
        <taxon>Hippocastanoideae</taxon>
        <taxon>Acereae</taxon>
        <taxon>Dipteronia</taxon>
    </lineage>
</organism>
<feature type="compositionally biased region" description="Basic and acidic residues" evidence="6">
    <location>
        <begin position="39"/>
        <end position="54"/>
    </location>
</feature>